<sequence length="59" mass="6815">MPQNKQRFMEKLLRKGHRVDRIVPGGGRLFRPHPGIATSVVIPTWLNKYTRQCTVDSNI</sequence>
<evidence type="ECO:0000313" key="2">
    <source>
        <dbReference type="Proteomes" id="UP001177670"/>
    </source>
</evidence>
<reference evidence="1" key="1">
    <citation type="submission" date="2021-10" db="EMBL/GenBank/DDBJ databases">
        <title>Melipona bicolor Genome sequencing and assembly.</title>
        <authorList>
            <person name="Araujo N.S."/>
            <person name="Arias M.C."/>
        </authorList>
    </citation>
    <scope>NUCLEOTIDE SEQUENCE</scope>
    <source>
        <strain evidence="1">USP_2M_L1-L4_2017</strain>
        <tissue evidence="1">Whole body</tissue>
    </source>
</reference>
<dbReference type="EMBL" id="JAHYIQ010000016">
    <property type="protein sequence ID" value="KAK1125451.1"/>
    <property type="molecule type" value="Genomic_DNA"/>
</dbReference>
<gene>
    <name evidence="1" type="ORF">K0M31_005813</name>
</gene>
<dbReference type="AlphaFoldDB" id="A0AA40FUF7"/>
<protein>
    <submittedName>
        <fullName evidence="1">Uncharacterized protein</fullName>
    </submittedName>
</protein>
<proteinExistence type="predicted"/>
<organism evidence="1 2">
    <name type="scientific">Melipona bicolor</name>
    <dbReference type="NCBI Taxonomy" id="60889"/>
    <lineage>
        <taxon>Eukaryota</taxon>
        <taxon>Metazoa</taxon>
        <taxon>Ecdysozoa</taxon>
        <taxon>Arthropoda</taxon>
        <taxon>Hexapoda</taxon>
        <taxon>Insecta</taxon>
        <taxon>Pterygota</taxon>
        <taxon>Neoptera</taxon>
        <taxon>Endopterygota</taxon>
        <taxon>Hymenoptera</taxon>
        <taxon>Apocrita</taxon>
        <taxon>Aculeata</taxon>
        <taxon>Apoidea</taxon>
        <taxon>Anthophila</taxon>
        <taxon>Apidae</taxon>
        <taxon>Melipona</taxon>
    </lineage>
</organism>
<evidence type="ECO:0000313" key="1">
    <source>
        <dbReference type="EMBL" id="KAK1125451.1"/>
    </source>
</evidence>
<keyword evidence="2" id="KW-1185">Reference proteome</keyword>
<comment type="caution">
    <text evidence="1">The sequence shown here is derived from an EMBL/GenBank/DDBJ whole genome shotgun (WGS) entry which is preliminary data.</text>
</comment>
<dbReference type="Proteomes" id="UP001177670">
    <property type="component" value="Unassembled WGS sequence"/>
</dbReference>
<name>A0AA40FUF7_9HYME</name>
<accession>A0AA40FUF7</accession>